<keyword evidence="2" id="KW-1185">Reference proteome</keyword>
<reference evidence="1" key="1">
    <citation type="submission" date="2020-03" db="EMBL/GenBank/DDBJ databases">
        <authorList>
            <person name="Weist P."/>
        </authorList>
    </citation>
    <scope>NUCLEOTIDE SEQUENCE</scope>
</reference>
<evidence type="ECO:0000313" key="1">
    <source>
        <dbReference type="EMBL" id="CAB1430971.1"/>
    </source>
</evidence>
<protein>
    <submittedName>
        <fullName evidence="1">Uncharacterized protein</fullName>
    </submittedName>
</protein>
<organism evidence="1 2">
    <name type="scientific">Pleuronectes platessa</name>
    <name type="common">European plaice</name>
    <dbReference type="NCBI Taxonomy" id="8262"/>
    <lineage>
        <taxon>Eukaryota</taxon>
        <taxon>Metazoa</taxon>
        <taxon>Chordata</taxon>
        <taxon>Craniata</taxon>
        <taxon>Vertebrata</taxon>
        <taxon>Euteleostomi</taxon>
        <taxon>Actinopterygii</taxon>
        <taxon>Neopterygii</taxon>
        <taxon>Teleostei</taxon>
        <taxon>Neoteleostei</taxon>
        <taxon>Acanthomorphata</taxon>
        <taxon>Carangaria</taxon>
        <taxon>Pleuronectiformes</taxon>
        <taxon>Pleuronectoidei</taxon>
        <taxon>Pleuronectidae</taxon>
        <taxon>Pleuronectes</taxon>
    </lineage>
</organism>
<dbReference type="AlphaFoldDB" id="A0A9N7UHE6"/>
<accession>A0A9N7UHE6</accession>
<dbReference type="Proteomes" id="UP001153269">
    <property type="component" value="Unassembled WGS sequence"/>
</dbReference>
<gene>
    <name evidence="1" type="ORF">PLEPLA_LOCUS18967</name>
</gene>
<proteinExistence type="predicted"/>
<comment type="caution">
    <text evidence="1">The sequence shown here is derived from an EMBL/GenBank/DDBJ whole genome shotgun (WGS) entry which is preliminary data.</text>
</comment>
<evidence type="ECO:0000313" key="2">
    <source>
        <dbReference type="Proteomes" id="UP001153269"/>
    </source>
</evidence>
<name>A0A9N7UHE6_PLEPL</name>
<sequence length="99" mass="11201">MVQGLDVGSQPVKLKLSTMTAVNTILAKARGCYTEDPPSGRDDSQIHCTRRQEAKAAITNDLERRYTEPDLHVYLEKAMALDRKFKSLPYLDIKAFDML</sequence>
<dbReference type="EMBL" id="CADEAL010001292">
    <property type="protein sequence ID" value="CAB1430971.1"/>
    <property type="molecule type" value="Genomic_DNA"/>
</dbReference>